<name>A0A1V4KBL9_PATFA</name>
<evidence type="ECO:0000313" key="2">
    <source>
        <dbReference type="EMBL" id="OPJ81267.1"/>
    </source>
</evidence>
<dbReference type="EMBL" id="LSYS01003973">
    <property type="protein sequence ID" value="OPJ81267.1"/>
    <property type="molecule type" value="Genomic_DNA"/>
</dbReference>
<accession>A0A1V4KBL9</accession>
<gene>
    <name evidence="2" type="primary">DLGAP5</name>
    <name evidence="2" type="ORF">AV530_009748</name>
</gene>
<evidence type="ECO:0000313" key="3">
    <source>
        <dbReference type="Proteomes" id="UP000190648"/>
    </source>
</evidence>
<dbReference type="OrthoDB" id="10023951at2759"/>
<comment type="caution">
    <text evidence="2">The sequence shown here is derived from an EMBL/GenBank/DDBJ whole genome shotgun (WGS) entry which is preliminary data.</text>
</comment>
<evidence type="ECO:0000256" key="1">
    <source>
        <dbReference type="SAM" id="MobiDB-lite"/>
    </source>
</evidence>
<feature type="region of interest" description="Disordered" evidence="1">
    <location>
        <begin position="98"/>
        <end position="143"/>
    </location>
</feature>
<reference evidence="2 3" key="1">
    <citation type="submission" date="2016-02" db="EMBL/GenBank/DDBJ databases">
        <title>Band-tailed pigeon sequencing and assembly.</title>
        <authorList>
            <person name="Soares A.E."/>
            <person name="Novak B.J."/>
            <person name="Rice E.S."/>
            <person name="O'Connell B."/>
            <person name="Chang D."/>
            <person name="Weber S."/>
            <person name="Shapiro B."/>
        </authorList>
    </citation>
    <scope>NUCLEOTIDE SEQUENCE [LARGE SCALE GENOMIC DNA]</scope>
    <source>
        <strain evidence="2">BTP2013</strain>
        <tissue evidence="2">Blood</tissue>
    </source>
</reference>
<organism evidence="2 3">
    <name type="scientific">Patagioenas fasciata monilis</name>
    <dbReference type="NCBI Taxonomy" id="372326"/>
    <lineage>
        <taxon>Eukaryota</taxon>
        <taxon>Metazoa</taxon>
        <taxon>Chordata</taxon>
        <taxon>Craniata</taxon>
        <taxon>Vertebrata</taxon>
        <taxon>Euteleostomi</taxon>
        <taxon>Archelosauria</taxon>
        <taxon>Archosauria</taxon>
        <taxon>Dinosauria</taxon>
        <taxon>Saurischia</taxon>
        <taxon>Theropoda</taxon>
        <taxon>Coelurosauria</taxon>
        <taxon>Aves</taxon>
        <taxon>Neognathae</taxon>
        <taxon>Neoaves</taxon>
        <taxon>Columbimorphae</taxon>
        <taxon>Columbiformes</taxon>
        <taxon>Columbidae</taxon>
        <taxon>Patagioenas</taxon>
    </lineage>
</organism>
<sequence>MFMCNCFCSKLPDVIQTSLQFQKKTVPNGVAKPKLGAAGRTAARNRLAAIKAAMRDKMKHDGAAECTHQETLPDIEKVVFEGGFFRIESPVKTFAGLLSKTPRRSSQRTLEKPATPRSSSRASLRNVPSAPHEPEGTTANQTTPLLRGFHPAQHLQMHQFPTGKTLPLEKLPGGFHEQSVSAVAEEHCPVAGTAEGIKVLENCSSELKVPDGTEKMELAAAEEQGQDIIMCSPEKETCTENNFTQSGEPTIHPTEVSCGDLAPIGSNPFDMPMLDAELPFTPISSKAQKFPAAETFTDLIVFSPLPPSGGK</sequence>
<dbReference type="AlphaFoldDB" id="A0A1V4KBL9"/>
<dbReference type="STRING" id="372326.A0A1V4KBL9"/>
<protein>
    <submittedName>
        <fullName evidence="2">Disks large-associated protein 5</fullName>
    </submittedName>
</protein>
<proteinExistence type="predicted"/>
<dbReference type="Proteomes" id="UP000190648">
    <property type="component" value="Unassembled WGS sequence"/>
</dbReference>
<keyword evidence="3" id="KW-1185">Reference proteome</keyword>